<keyword evidence="3 4" id="KW-0975">Bacterial flagellum</keyword>
<dbReference type="InterPro" id="IPR046358">
    <property type="entry name" value="Flagellin_C"/>
</dbReference>
<dbReference type="Gene3D" id="1.20.1330.10">
    <property type="entry name" value="f41 fragment of flagellin, N-terminal domain"/>
    <property type="match status" value="1"/>
</dbReference>
<keyword evidence="8" id="KW-1185">Reference proteome</keyword>
<dbReference type="Pfam" id="PF00669">
    <property type="entry name" value="Flagellin_N"/>
    <property type="match status" value="1"/>
</dbReference>
<comment type="subcellular location">
    <subcellularLocation>
        <location evidence="4">Secreted</location>
    </subcellularLocation>
    <subcellularLocation>
        <location evidence="4">Bacterial flagellum</location>
    </subcellularLocation>
</comment>
<dbReference type="STRING" id="1121331.SAMN02745248_00693"/>
<evidence type="ECO:0000313" key="8">
    <source>
        <dbReference type="Proteomes" id="UP000183952"/>
    </source>
</evidence>
<dbReference type="Pfam" id="PF00700">
    <property type="entry name" value="Flagellin_C"/>
    <property type="match status" value="1"/>
</dbReference>
<dbReference type="PANTHER" id="PTHR42792:SF2">
    <property type="entry name" value="FLAGELLIN"/>
    <property type="match status" value="1"/>
</dbReference>
<dbReference type="InterPro" id="IPR042187">
    <property type="entry name" value="Flagellin_C_sub2"/>
</dbReference>
<keyword evidence="7" id="KW-0966">Cell projection</keyword>
<feature type="domain" description="Flagellin C-terminal" evidence="6">
    <location>
        <begin position="189"/>
        <end position="274"/>
    </location>
</feature>
<comment type="function">
    <text evidence="4">Flagellin is the subunit protein which polymerizes to form the filaments of bacterial flagella.</text>
</comment>
<gene>
    <name evidence="7" type="ORF">SAMN02745248_00693</name>
</gene>
<accession>A0A1M6LB86</accession>
<reference evidence="7 8" key="1">
    <citation type="submission" date="2016-11" db="EMBL/GenBank/DDBJ databases">
        <authorList>
            <person name="Jaros S."/>
            <person name="Januszkiewicz K."/>
            <person name="Wedrychowicz H."/>
        </authorList>
    </citation>
    <scope>NUCLEOTIDE SEQUENCE [LARGE SCALE GENOMIC DNA]</scope>
    <source>
        <strain evidence="7 8">DSM 3090</strain>
    </source>
</reference>
<sequence length="278" mass="30999">MRLNHNLQSLNVYRNLLRTEKKQSVAMNRINTGSKLNSAADDPNRISQSERLKLGIRSLNSCSRNIQDSVSLIQTMDGGLSGMSESLQRIRELTVQAGGMMTEKDKEEIKKEINVMVDNINYLAKNTDMNGLSMLNRDGIEGTPDYIISKISMEDDDIKIPTFQLTTDKLGIEKEQIDISTVDKVGESLEKIDSAMEKVITARSSYGSIQNRLESTFDIVQDTVLAMEGADSMISDADVAEEILNLTTKNIITEASNAIMVQTNRMPSEVLNILRNMK</sequence>
<dbReference type="InterPro" id="IPR001492">
    <property type="entry name" value="Flagellin"/>
</dbReference>
<dbReference type="GO" id="GO:0005198">
    <property type="term" value="F:structural molecule activity"/>
    <property type="evidence" value="ECO:0007669"/>
    <property type="project" value="UniProtKB-UniRule"/>
</dbReference>
<dbReference type="OrthoDB" id="9796789at2"/>
<evidence type="ECO:0000313" key="7">
    <source>
        <dbReference type="EMBL" id="SHJ68419.1"/>
    </source>
</evidence>
<keyword evidence="4" id="KW-0964">Secreted</keyword>
<evidence type="ECO:0000256" key="4">
    <source>
        <dbReference type="RuleBase" id="RU362073"/>
    </source>
</evidence>
<dbReference type="RefSeq" id="WP_072902376.1">
    <property type="nucleotide sequence ID" value="NZ_FRAD01000005.1"/>
</dbReference>
<dbReference type="PANTHER" id="PTHR42792">
    <property type="entry name" value="FLAGELLIN"/>
    <property type="match status" value="1"/>
</dbReference>
<evidence type="ECO:0000256" key="3">
    <source>
        <dbReference type="ARBA" id="ARBA00023143"/>
    </source>
</evidence>
<dbReference type="GO" id="GO:0005576">
    <property type="term" value="C:extracellular region"/>
    <property type="evidence" value="ECO:0007669"/>
    <property type="project" value="UniProtKB-SubCell"/>
</dbReference>
<evidence type="ECO:0000259" key="5">
    <source>
        <dbReference type="Pfam" id="PF00669"/>
    </source>
</evidence>
<name>A0A1M6LB86_9CLOT</name>
<dbReference type="SUPFAM" id="SSF64518">
    <property type="entry name" value="Phase 1 flagellin"/>
    <property type="match status" value="1"/>
</dbReference>
<evidence type="ECO:0000256" key="2">
    <source>
        <dbReference type="ARBA" id="ARBA00020110"/>
    </source>
</evidence>
<organism evidence="7 8">
    <name type="scientific">Hathewaya proteolytica DSM 3090</name>
    <dbReference type="NCBI Taxonomy" id="1121331"/>
    <lineage>
        <taxon>Bacteria</taxon>
        <taxon>Bacillati</taxon>
        <taxon>Bacillota</taxon>
        <taxon>Clostridia</taxon>
        <taxon>Eubacteriales</taxon>
        <taxon>Clostridiaceae</taxon>
        <taxon>Hathewaya</taxon>
    </lineage>
</organism>
<dbReference type="InterPro" id="IPR001029">
    <property type="entry name" value="Flagellin_N"/>
</dbReference>
<protein>
    <recommendedName>
        <fullName evidence="2 4">Flagellin</fullName>
    </recommendedName>
</protein>
<keyword evidence="7" id="KW-0282">Flagellum</keyword>
<evidence type="ECO:0000259" key="6">
    <source>
        <dbReference type="Pfam" id="PF00700"/>
    </source>
</evidence>
<feature type="domain" description="Flagellin N-terminal" evidence="5">
    <location>
        <begin position="4"/>
        <end position="136"/>
    </location>
</feature>
<proteinExistence type="inferred from homology"/>
<dbReference type="PRINTS" id="PR00207">
    <property type="entry name" value="FLAGELLIN"/>
</dbReference>
<dbReference type="GO" id="GO:0009288">
    <property type="term" value="C:bacterial-type flagellum"/>
    <property type="evidence" value="ECO:0007669"/>
    <property type="project" value="UniProtKB-SubCell"/>
</dbReference>
<keyword evidence="7" id="KW-0969">Cilium</keyword>
<dbReference type="EMBL" id="FRAD01000005">
    <property type="protein sequence ID" value="SHJ68419.1"/>
    <property type="molecule type" value="Genomic_DNA"/>
</dbReference>
<comment type="similarity">
    <text evidence="1 4">Belongs to the bacterial flagellin family.</text>
</comment>
<dbReference type="Gene3D" id="6.10.10.10">
    <property type="entry name" value="Flagellar export chaperone, C-terminal domain"/>
    <property type="match status" value="1"/>
</dbReference>
<dbReference type="AlphaFoldDB" id="A0A1M6LB86"/>
<evidence type="ECO:0000256" key="1">
    <source>
        <dbReference type="ARBA" id="ARBA00005709"/>
    </source>
</evidence>
<dbReference type="Proteomes" id="UP000183952">
    <property type="component" value="Unassembled WGS sequence"/>
</dbReference>